<proteinExistence type="predicted"/>
<dbReference type="SUPFAM" id="SSF53448">
    <property type="entry name" value="Nucleotide-diphospho-sugar transferases"/>
    <property type="match status" value="1"/>
</dbReference>
<dbReference type="OrthoDB" id="850028at2"/>
<name>A0A255YRM5_9FLAO</name>
<sequence length="295" mass="35173">MNYLVYLTYGGEDFYNEALYSLLSYYKYHTVDENQVVLYTDNSAFFRRHLPELVCYIDIGEEQIKHWKGSINFIHRVKVKVLQDITQRFSGNFLYLDSDTYFKENIAGLYIKISNGNLVFDRCEGRLIDNPGGIAAKMRKFIKKESSFIIPSFAEAVEIDETFTVWNAGIIGFDSAVAEELFRVEELVDVLYLKNPLFVMEQIAFSYFFQKIKQPVAAESYIHHYWYFKEFRKVLQEFFNYHKDKPFLQLKDELHKIDPQYLSSEKRAYKKMTFWQKQWQKISKGRKWAIGEYTL</sequence>
<accession>A0A255YRM5</accession>
<dbReference type="Proteomes" id="UP000216605">
    <property type="component" value="Unassembled WGS sequence"/>
</dbReference>
<keyword evidence="2" id="KW-1185">Reference proteome</keyword>
<dbReference type="AlphaFoldDB" id="A0A255YRM5"/>
<organism evidence="1 2">
    <name type="scientific">Flavobacterium cyanobacteriorum</name>
    <dbReference type="NCBI Taxonomy" id="2022802"/>
    <lineage>
        <taxon>Bacteria</taxon>
        <taxon>Pseudomonadati</taxon>
        <taxon>Bacteroidota</taxon>
        <taxon>Flavobacteriia</taxon>
        <taxon>Flavobacteriales</taxon>
        <taxon>Flavobacteriaceae</taxon>
        <taxon>Flavobacterium</taxon>
    </lineage>
</organism>
<dbReference type="RefSeq" id="WP_094417157.1">
    <property type="nucleotide sequence ID" value="NZ_NOXV01000306.1"/>
</dbReference>
<evidence type="ECO:0008006" key="3">
    <source>
        <dbReference type="Google" id="ProtNLM"/>
    </source>
</evidence>
<comment type="caution">
    <text evidence="1">The sequence shown here is derived from an EMBL/GenBank/DDBJ whole genome shotgun (WGS) entry which is preliminary data.</text>
</comment>
<dbReference type="InterPro" id="IPR029044">
    <property type="entry name" value="Nucleotide-diphossugar_trans"/>
</dbReference>
<protein>
    <recommendedName>
        <fullName evidence="3">Glycosyl transferase</fullName>
    </recommendedName>
</protein>
<reference evidence="1 2" key="1">
    <citation type="submission" date="2017-07" db="EMBL/GenBank/DDBJ databases">
        <title>Flavobacterium cyanobacteriorum sp. nov., isolated from cyanobacterial aggregates in a eutrophic lake.</title>
        <authorList>
            <person name="Cai H."/>
        </authorList>
    </citation>
    <scope>NUCLEOTIDE SEQUENCE [LARGE SCALE GENOMIC DNA]</scope>
    <source>
        <strain evidence="1 2">TH021</strain>
    </source>
</reference>
<evidence type="ECO:0000313" key="2">
    <source>
        <dbReference type="Proteomes" id="UP000216605"/>
    </source>
</evidence>
<dbReference type="EMBL" id="NOXV01000306">
    <property type="protein sequence ID" value="OYQ31877.1"/>
    <property type="molecule type" value="Genomic_DNA"/>
</dbReference>
<evidence type="ECO:0000313" key="1">
    <source>
        <dbReference type="EMBL" id="OYQ31877.1"/>
    </source>
</evidence>
<gene>
    <name evidence="1" type="ORF">CHU92_15400</name>
</gene>